<comment type="caution">
    <text evidence="1">The sequence shown here is derived from an EMBL/GenBank/DDBJ whole genome shotgun (WGS) entry which is preliminary data.</text>
</comment>
<sequence length="135" mass="15814">MYLYKNLKNGITEYDKIYDNINLDYSESENQDLVIKSINARKLECSHHKDKLTIDCKAKKKMNESENMQKEAKEIETKDKGKLSVLIKNEHNNKSEARNARNAQNEHQLVPVNLTNKRIMASNTNKSKKYSFWCC</sequence>
<proteinExistence type="predicted"/>
<evidence type="ECO:0000313" key="1">
    <source>
        <dbReference type="EMBL" id="CAD2163141.1"/>
    </source>
</evidence>
<organism evidence="1 2">
    <name type="scientific">Meloidogyne enterolobii</name>
    <name type="common">Root-knot nematode worm</name>
    <name type="synonym">Meloidogyne mayaguensis</name>
    <dbReference type="NCBI Taxonomy" id="390850"/>
    <lineage>
        <taxon>Eukaryota</taxon>
        <taxon>Metazoa</taxon>
        <taxon>Ecdysozoa</taxon>
        <taxon>Nematoda</taxon>
        <taxon>Chromadorea</taxon>
        <taxon>Rhabditida</taxon>
        <taxon>Tylenchina</taxon>
        <taxon>Tylenchomorpha</taxon>
        <taxon>Tylenchoidea</taxon>
        <taxon>Meloidogynidae</taxon>
        <taxon>Meloidogyninae</taxon>
        <taxon>Meloidogyne</taxon>
    </lineage>
</organism>
<accession>A0A6V7UPU9</accession>
<name>A0A6V7UPU9_MELEN</name>
<evidence type="ECO:0000313" key="2">
    <source>
        <dbReference type="Proteomes" id="UP000580250"/>
    </source>
</evidence>
<gene>
    <name evidence="1" type="ORF">MENT_LOCUS15827</name>
</gene>
<protein>
    <submittedName>
        <fullName evidence="1">Uncharacterized protein</fullName>
    </submittedName>
</protein>
<dbReference type="Proteomes" id="UP000580250">
    <property type="component" value="Unassembled WGS sequence"/>
</dbReference>
<dbReference type="AlphaFoldDB" id="A0A6V7UPU9"/>
<reference evidence="1 2" key="1">
    <citation type="submission" date="2020-08" db="EMBL/GenBank/DDBJ databases">
        <authorList>
            <person name="Koutsovoulos G."/>
            <person name="Danchin GJ E."/>
        </authorList>
    </citation>
    <scope>NUCLEOTIDE SEQUENCE [LARGE SCALE GENOMIC DNA]</scope>
</reference>
<dbReference type="EMBL" id="CAJEWN010000096">
    <property type="protein sequence ID" value="CAD2163141.1"/>
    <property type="molecule type" value="Genomic_DNA"/>
</dbReference>